<dbReference type="Proteomes" id="UP001498398">
    <property type="component" value="Unassembled WGS sequence"/>
</dbReference>
<reference evidence="16 17" key="1">
    <citation type="submission" date="2024-01" db="EMBL/GenBank/DDBJ databases">
        <title>A draft genome for the cacao thread blight pathogen Marasmiellus scandens.</title>
        <authorList>
            <person name="Baruah I.K."/>
            <person name="Leung J."/>
            <person name="Bukari Y."/>
            <person name="Amoako-Attah I."/>
            <person name="Meinhardt L.W."/>
            <person name="Bailey B.A."/>
            <person name="Cohen S.P."/>
        </authorList>
    </citation>
    <scope>NUCLEOTIDE SEQUENCE [LARGE SCALE GENOMIC DNA]</scope>
    <source>
        <strain evidence="16 17">GH-19</strain>
    </source>
</reference>
<feature type="signal peptide" evidence="14">
    <location>
        <begin position="1"/>
        <end position="17"/>
    </location>
</feature>
<keyword evidence="14" id="KW-0732">Signal</keyword>
<keyword evidence="17" id="KW-1185">Reference proteome</keyword>
<proteinExistence type="inferred from homology"/>
<dbReference type="InterPro" id="IPR005103">
    <property type="entry name" value="AA9_LPMO"/>
</dbReference>
<feature type="chain" id="PRO_5046498260" description="lytic cellulose monooxygenase (C4-dehydrogenating)" evidence="14">
    <location>
        <begin position="18"/>
        <end position="345"/>
    </location>
</feature>
<dbReference type="PANTHER" id="PTHR33353:SF6">
    <property type="entry name" value="ENDOGLUCANASE IV"/>
    <property type="match status" value="1"/>
</dbReference>
<keyword evidence="3" id="KW-0136">Cellulose degradation</keyword>
<dbReference type="CDD" id="cd21175">
    <property type="entry name" value="LPMO_AA9"/>
    <property type="match status" value="1"/>
</dbReference>
<evidence type="ECO:0000256" key="6">
    <source>
        <dbReference type="ARBA" id="ARBA00023033"/>
    </source>
</evidence>
<keyword evidence="7" id="KW-1015">Disulfide bond</keyword>
<evidence type="ECO:0000256" key="3">
    <source>
        <dbReference type="ARBA" id="ARBA00023001"/>
    </source>
</evidence>
<evidence type="ECO:0000256" key="14">
    <source>
        <dbReference type="SAM" id="SignalP"/>
    </source>
</evidence>
<dbReference type="InterPro" id="IPR049892">
    <property type="entry name" value="AA9"/>
</dbReference>
<evidence type="ECO:0000256" key="5">
    <source>
        <dbReference type="ARBA" id="ARBA00023008"/>
    </source>
</evidence>
<comment type="cofactor">
    <cofactor evidence="1">
        <name>Cu(2+)</name>
        <dbReference type="ChEBI" id="CHEBI:29036"/>
    </cofactor>
</comment>
<evidence type="ECO:0000256" key="4">
    <source>
        <dbReference type="ARBA" id="ARBA00023002"/>
    </source>
</evidence>
<accession>A0ABR1IZK8</accession>
<keyword evidence="2" id="KW-0479">Metal-binding</keyword>
<comment type="catalytic activity">
    <reaction evidence="11">
        <text>[(1-&gt;4)-beta-D-glucosyl]n+m + reduced acceptor + O2 = 4-dehydro-beta-D-glucosyl-[(1-&gt;4)-beta-D-glucosyl]n-1 + [(1-&gt;4)-beta-D-glucosyl]m + acceptor + H2O.</text>
        <dbReference type="EC" id="1.14.99.56"/>
    </reaction>
</comment>
<name>A0ABR1IZK8_9AGAR</name>
<evidence type="ECO:0000256" key="13">
    <source>
        <dbReference type="SAM" id="MobiDB-lite"/>
    </source>
</evidence>
<comment type="similarity">
    <text evidence="10">Belongs to the polysaccharide monooxygenase AA9 family.</text>
</comment>
<dbReference type="EMBL" id="JBANRG010000055">
    <property type="protein sequence ID" value="KAK7443261.1"/>
    <property type="molecule type" value="Genomic_DNA"/>
</dbReference>
<evidence type="ECO:0000256" key="8">
    <source>
        <dbReference type="ARBA" id="ARBA00023277"/>
    </source>
</evidence>
<evidence type="ECO:0000256" key="2">
    <source>
        <dbReference type="ARBA" id="ARBA00022723"/>
    </source>
</evidence>
<evidence type="ECO:0000313" key="16">
    <source>
        <dbReference type="EMBL" id="KAK7443261.1"/>
    </source>
</evidence>
<keyword evidence="8" id="KW-0119">Carbohydrate metabolism</keyword>
<sequence length="345" mass="35698">MNIAALLPLLLVTSVAAHGWVSQISIAGKVYTGNQPGGTTNPSVIRQISDIGPVQGQNNPDLFCGLGSKVASDVADANPGDTIGVKWVGGSTGQGNWPHNVGPMFTYLASCGDTPCNEYTSTDAKWFKIEQIARTSDGTWAQAALTNPSTNVVNIQLPSDLAPGNYLFRHEVLSLQNAVAVGGAEFYPSCSQLKVGGSGTGRPEDDELVSLPGAYHDDDPGVHDPNVYDPSASYTFPGPPIAKFAADGSSSSGSSGSSGSSNSSNSGGNSGSGSTGSNAGSGSSAVPTQAGGSVLTAQTCRLRKSEDDTASLFSRQRIIQTRRHYSVNGRLGRFWRGLVPRAWTS</sequence>
<keyword evidence="5" id="KW-0186">Copper</keyword>
<evidence type="ECO:0000259" key="15">
    <source>
        <dbReference type="Pfam" id="PF03443"/>
    </source>
</evidence>
<gene>
    <name evidence="16" type="ORF">VKT23_015857</name>
</gene>
<protein>
    <recommendedName>
        <fullName evidence="12">lytic cellulose monooxygenase (C4-dehydrogenating)</fullName>
        <ecNumber evidence="12">1.14.99.56</ecNumber>
    </recommendedName>
</protein>
<dbReference type="PANTHER" id="PTHR33353">
    <property type="entry name" value="PUTATIVE (AFU_ORTHOLOGUE AFUA_1G12560)-RELATED"/>
    <property type="match status" value="1"/>
</dbReference>
<evidence type="ECO:0000256" key="10">
    <source>
        <dbReference type="ARBA" id="ARBA00044502"/>
    </source>
</evidence>
<dbReference type="Pfam" id="PF03443">
    <property type="entry name" value="AA9"/>
    <property type="match status" value="1"/>
</dbReference>
<evidence type="ECO:0000313" key="17">
    <source>
        <dbReference type="Proteomes" id="UP001498398"/>
    </source>
</evidence>
<evidence type="ECO:0000256" key="9">
    <source>
        <dbReference type="ARBA" id="ARBA00023326"/>
    </source>
</evidence>
<evidence type="ECO:0000256" key="11">
    <source>
        <dbReference type="ARBA" id="ARBA00045077"/>
    </source>
</evidence>
<feature type="region of interest" description="Disordered" evidence="13">
    <location>
        <begin position="195"/>
        <end position="292"/>
    </location>
</feature>
<organism evidence="16 17">
    <name type="scientific">Marasmiellus scandens</name>
    <dbReference type="NCBI Taxonomy" id="2682957"/>
    <lineage>
        <taxon>Eukaryota</taxon>
        <taxon>Fungi</taxon>
        <taxon>Dikarya</taxon>
        <taxon>Basidiomycota</taxon>
        <taxon>Agaricomycotina</taxon>
        <taxon>Agaricomycetes</taxon>
        <taxon>Agaricomycetidae</taxon>
        <taxon>Agaricales</taxon>
        <taxon>Marasmiineae</taxon>
        <taxon>Omphalotaceae</taxon>
        <taxon>Marasmiellus</taxon>
    </lineage>
</organism>
<dbReference type="EC" id="1.14.99.56" evidence="12"/>
<dbReference type="Gene3D" id="2.70.50.70">
    <property type="match status" value="1"/>
</dbReference>
<keyword evidence="4" id="KW-0560">Oxidoreductase</keyword>
<evidence type="ECO:0000256" key="7">
    <source>
        <dbReference type="ARBA" id="ARBA00023157"/>
    </source>
</evidence>
<keyword evidence="6" id="KW-0503">Monooxygenase</keyword>
<evidence type="ECO:0000256" key="12">
    <source>
        <dbReference type="ARBA" id="ARBA00047174"/>
    </source>
</evidence>
<keyword evidence="9" id="KW-0624">Polysaccharide degradation</keyword>
<feature type="domain" description="Auxiliary Activity family 9 catalytic" evidence="15">
    <location>
        <begin position="18"/>
        <end position="229"/>
    </location>
</feature>
<feature type="compositionally biased region" description="Low complexity" evidence="13">
    <location>
        <begin position="275"/>
        <end position="284"/>
    </location>
</feature>
<comment type="caution">
    <text evidence="16">The sequence shown here is derived from an EMBL/GenBank/DDBJ whole genome shotgun (WGS) entry which is preliminary data.</text>
</comment>
<feature type="compositionally biased region" description="Low complexity" evidence="13">
    <location>
        <begin position="248"/>
        <end position="267"/>
    </location>
</feature>
<evidence type="ECO:0000256" key="1">
    <source>
        <dbReference type="ARBA" id="ARBA00001973"/>
    </source>
</evidence>